<dbReference type="SUPFAM" id="SSF49842">
    <property type="entry name" value="TNF-like"/>
    <property type="match status" value="1"/>
</dbReference>
<evidence type="ECO:0000256" key="6">
    <source>
        <dbReference type="ARBA" id="ARBA00022968"/>
    </source>
</evidence>
<proteinExistence type="inferred from homology"/>
<name>A0A9D3T771_MEGAT</name>
<dbReference type="SMART" id="SM00207">
    <property type="entry name" value="TNF"/>
    <property type="match status" value="1"/>
</dbReference>
<dbReference type="OrthoDB" id="9940698at2759"/>
<feature type="compositionally biased region" description="Polar residues" evidence="11">
    <location>
        <begin position="1"/>
        <end position="10"/>
    </location>
</feature>
<dbReference type="Proteomes" id="UP001046870">
    <property type="component" value="Chromosome 10"/>
</dbReference>
<accession>A0A9D3T771</accession>
<comment type="similarity">
    <text evidence="2">Belongs to the tumor necrosis factor family.</text>
</comment>
<keyword evidence="7 12" id="KW-1133">Transmembrane helix</keyword>
<dbReference type="Gene3D" id="2.60.120.40">
    <property type="match status" value="1"/>
</dbReference>
<dbReference type="InterPro" id="IPR008983">
    <property type="entry name" value="Tumour_necrosis_fac-like_dom"/>
</dbReference>
<comment type="caution">
    <text evidence="14">The sequence shown here is derived from an EMBL/GenBank/DDBJ whole genome shotgun (WGS) entry which is preliminary data.</text>
</comment>
<dbReference type="Pfam" id="PF00229">
    <property type="entry name" value="TNF"/>
    <property type="match status" value="1"/>
</dbReference>
<dbReference type="PANTHER" id="PTHR11471">
    <property type="entry name" value="TUMOR NECROSIS FACTOR FAMILY MEMBER"/>
    <property type="match status" value="1"/>
</dbReference>
<dbReference type="PRINTS" id="PR01234">
    <property type="entry name" value="TNECROSISFCT"/>
</dbReference>
<keyword evidence="6" id="KW-0735">Signal-anchor</keyword>
<comment type="subcellular location">
    <subcellularLocation>
        <location evidence="1">Membrane</location>
        <topology evidence="1">Single-pass type II membrane protein</topology>
    </subcellularLocation>
</comment>
<evidence type="ECO:0000256" key="2">
    <source>
        <dbReference type="ARBA" id="ARBA00008670"/>
    </source>
</evidence>
<keyword evidence="5 12" id="KW-0812">Transmembrane</keyword>
<evidence type="ECO:0000256" key="5">
    <source>
        <dbReference type="ARBA" id="ARBA00022692"/>
    </source>
</evidence>
<evidence type="ECO:0000256" key="7">
    <source>
        <dbReference type="ARBA" id="ARBA00022989"/>
    </source>
</evidence>
<evidence type="ECO:0000256" key="8">
    <source>
        <dbReference type="ARBA" id="ARBA00023136"/>
    </source>
</evidence>
<feature type="domain" description="THD" evidence="13">
    <location>
        <begin position="93"/>
        <end position="245"/>
    </location>
</feature>
<sequence>MAGYTATLTDVESGHRDSTQLMGTQGKPSGGWAWKVCGALMLVALCGAAALFFVWHAQTQDKSQTNVIEPQAHTKESHDPHHAVQEIAGNARAAIHLEGEFNPEVNKTSVLWRDGDGQSFYKGGLVLKDNEIIIPQSGLYFVYSQASFRVRCSPRDDHSNQHLPLTHTVMRWSDSFNDQKPLLTAVRSACKREAQGSDSSERWYNAVYLGAVFSLEEGDRLWTQTNRLSDVEGEDGKTFFGLFAL</sequence>
<evidence type="ECO:0000256" key="9">
    <source>
        <dbReference type="ARBA" id="ARBA00023157"/>
    </source>
</evidence>
<gene>
    <name evidence="14" type="ORF">MATL_G00130850</name>
</gene>
<dbReference type="GO" id="GO:0016020">
    <property type="term" value="C:membrane"/>
    <property type="evidence" value="ECO:0007669"/>
    <property type="project" value="UniProtKB-SubCell"/>
</dbReference>
<organism evidence="14 15">
    <name type="scientific">Megalops atlanticus</name>
    <name type="common">Tarpon</name>
    <name type="synonym">Clupea gigantea</name>
    <dbReference type="NCBI Taxonomy" id="7932"/>
    <lineage>
        <taxon>Eukaryota</taxon>
        <taxon>Metazoa</taxon>
        <taxon>Chordata</taxon>
        <taxon>Craniata</taxon>
        <taxon>Vertebrata</taxon>
        <taxon>Euteleostomi</taxon>
        <taxon>Actinopterygii</taxon>
        <taxon>Neopterygii</taxon>
        <taxon>Teleostei</taxon>
        <taxon>Elopiformes</taxon>
        <taxon>Megalopidae</taxon>
        <taxon>Megalops</taxon>
    </lineage>
</organism>
<evidence type="ECO:0000313" key="14">
    <source>
        <dbReference type="EMBL" id="KAG7469639.1"/>
    </source>
</evidence>
<dbReference type="InterPro" id="IPR006052">
    <property type="entry name" value="TNF_dom"/>
</dbReference>
<evidence type="ECO:0000256" key="11">
    <source>
        <dbReference type="SAM" id="MobiDB-lite"/>
    </source>
</evidence>
<evidence type="ECO:0000256" key="4">
    <source>
        <dbReference type="ARBA" id="ARBA00022514"/>
    </source>
</evidence>
<evidence type="ECO:0000256" key="10">
    <source>
        <dbReference type="ARBA" id="ARBA00029751"/>
    </source>
</evidence>
<dbReference type="PROSITE" id="PS50049">
    <property type="entry name" value="THD_2"/>
    <property type="match status" value="1"/>
</dbReference>
<protein>
    <recommendedName>
        <fullName evidence="3">Tumor necrosis factor</fullName>
    </recommendedName>
    <alternativeName>
        <fullName evidence="10">TNF-alpha</fullName>
    </alternativeName>
</protein>
<keyword evidence="8 12" id="KW-0472">Membrane</keyword>
<keyword evidence="9" id="KW-1015">Disulfide bond</keyword>
<dbReference type="AlphaFoldDB" id="A0A9D3T771"/>
<dbReference type="GO" id="GO:0006955">
    <property type="term" value="P:immune response"/>
    <property type="evidence" value="ECO:0007669"/>
    <property type="project" value="InterPro"/>
</dbReference>
<keyword evidence="4" id="KW-0202">Cytokine</keyword>
<evidence type="ECO:0000256" key="1">
    <source>
        <dbReference type="ARBA" id="ARBA00004606"/>
    </source>
</evidence>
<dbReference type="EMBL" id="JAFDVH010000010">
    <property type="protein sequence ID" value="KAG7469639.1"/>
    <property type="molecule type" value="Genomic_DNA"/>
</dbReference>
<dbReference type="GO" id="GO:0005125">
    <property type="term" value="F:cytokine activity"/>
    <property type="evidence" value="ECO:0007669"/>
    <property type="project" value="UniProtKB-KW"/>
</dbReference>
<evidence type="ECO:0000259" key="13">
    <source>
        <dbReference type="PROSITE" id="PS50049"/>
    </source>
</evidence>
<keyword evidence="15" id="KW-1185">Reference proteome</keyword>
<dbReference type="GO" id="GO:0005615">
    <property type="term" value="C:extracellular space"/>
    <property type="evidence" value="ECO:0007669"/>
    <property type="project" value="UniProtKB-KW"/>
</dbReference>
<reference evidence="14" key="1">
    <citation type="submission" date="2021-01" db="EMBL/GenBank/DDBJ databases">
        <authorList>
            <person name="Zahm M."/>
            <person name="Roques C."/>
            <person name="Cabau C."/>
            <person name="Klopp C."/>
            <person name="Donnadieu C."/>
            <person name="Jouanno E."/>
            <person name="Lampietro C."/>
            <person name="Louis A."/>
            <person name="Herpin A."/>
            <person name="Echchiki A."/>
            <person name="Berthelot C."/>
            <person name="Parey E."/>
            <person name="Roest-Crollius H."/>
            <person name="Braasch I."/>
            <person name="Postlethwait J."/>
            <person name="Bobe J."/>
            <person name="Montfort J."/>
            <person name="Bouchez O."/>
            <person name="Begum T."/>
            <person name="Mejri S."/>
            <person name="Adams A."/>
            <person name="Chen W.-J."/>
            <person name="Guiguen Y."/>
        </authorList>
    </citation>
    <scope>NUCLEOTIDE SEQUENCE</scope>
    <source>
        <strain evidence="14">YG-15Mar2019-1</strain>
        <tissue evidence="14">Brain</tissue>
    </source>
</reference>
<dbReference type="CDD" id="cd00184">
    <property type="entry name" value="TNF"/>
    <property type="match status" value="1"/>
</dbReference>
<dbReference type="GO" id="GO:0005164">
    <property type="term" value="F:tumor necrosis factor receptor binding"/>
    <property type="evidence" value="ECO:0007669"/>
    <property type="project" value="InterPro"/>
</dbReference>
<feature type="region of interest" description="Disordered" evidence="11">
    <location>
        <begin position="1"/>
        <end position="25"/>
    </location>
</feature>
<evidence type="ECO:0000313" key="15">
    <source>
        <dbReference type="Proteomes" id="UP001046870"/>
    </source>
</evidence>
<evidence type="ECO:0000256" key="3">
    <source>
        <dbReference type="ARBA" id="ARBA00013893"/>
    </source>
</evidence>
<evidence type="ECO:0000256" key="12">
    <source>
        <dbReference type="SAM" id="Phobius"/>
    </source>
</evidence>
<dbReference type="PANTHER" id="PTHR11471:SF23">
    <property type="entry name" value="TUMOR NECROSIS FACTOR"/>
    <property type="match status" value="1"/>
</dbReference>
<dbReference type="InterPro" id="IPR006053">
    <property type="entry name" value="TNF"/>
</dbReference>
<feature type="transmembrane region" description="Helical" evidence="12">
    <location>
        <begin position="32"/>
        <end position="55"/>
    </location>
</feature>